<dbReference type="InterPro" id="IPR001296">
    <property type="entry name" value="Glyco_trans_1"/>
</dbReference>
<dbReference type="SUPFAM" id="SSF53756">
    <property type="entry name" value="UDP-Glycosyltransferase/glycogen phosphorylase"/>
    <property type="match status" value="1"/>
</dbReference>
<dbReference type="Gene3D" id="3.40.50.2000">
    <property type="entry name" value="Glycogen Phosphorylase B"/>
    <property type="match status" value="2"/>
</dbReference>
<dbReference type="EMBL" id="JACJJG010000064">
    <property type="protein sequence ID" value="MBM6674261.1"/>
    <property type="molecule type" value="Genomic_DNA"/>
</dbReference>
<dbReference type="CDD" id="cd03801">
    <property type="entry name" value="GT4_PimA-like"/>
    <property type="match status" value="1"/>
</dbReference>
<dbReference type="Proteomes" id="UP000706891">
    <property type="component" value="Unassembled WGS sequence"/>
</dbReference>
<dbReference type="Pfam" id="PF00534">
    <property type="entry name" value="Glycos_transf_1"/>
    <property type="match status" value="1"/>
</dbReference>
<accession>A0A939B7Y9</accession>
<sequence length="231" mass="26076">MNSVDLWGFRSEAIKKNFESIYGRLNKSFIAYSGIPESYIYNKNLNTVKNEGKICYVGALIKRKYPEKVLEAAISFLKKGNLSITYIGDGALSKKINRIAKRNHIDEKQLHLLGHISRKDVQEELSTSEYFIMISRHETFGMVYLEAMANGCITIASKNEGFDGIIKDGVNGFLCDAGNSADLSNLLKKIISMPNNEKEKIRMNAISTAKEMTERKMAEKYLSDVIDNIKL</sequence>
<feature type="domain" description="Glycosyl transferase family 1" evidence="1">
    <location>
        <begin position="44"/>
        <end position="205"/>
    </location>
</feature>
<evidence type="ECO:0000313" key="3">
    <source>
        <dbReference type="Proteomes" id="UP000706891"/>
    </source>
</evidence>
<reference evidence="2" key="1">
    <citation type="submission" date="2020-08" db="EMBL/GenBank/DDBJ databases">
        <authorList>
            <person name="Cejkova D."/>
            <person name="Kubasova T."/>
            <person name="Jahodarova E."/>
            <person name="Rychlik I."/>
        </authorList>
    </citation>
    <scope>NUCLEOTIDE SEQUENCE</scope>
    <source>
        <strain evidence="2">An824</strain>
    </source>
</reference>
<gene>
    <name evidence="2" type="ORF">H6A34_10290</name>
</gene>
<proteinExistence type="predicted"/>
<name>A0A939B7Y9_9BACT</name>
<evidence type="ECO:0000259" key="1">
    <source>
        <dbReference type="Pfam" id="PF00534"/>
    </source>
</evidence>
<dbReference type="PANTHER" id="PTHR45947:SF3">
    <property type="entry name" value="SULFOQUINOVOSYL TRANSFERASE SQD2"/>
    <property type="match status" value="1"/>
</dbReference>
<dbReference type="GO" id="GO:0016757">
    <property type="term" value="F:glycosyltransferase activity"/>
    <property type="evidence" value="ECO:0007669"/>
    <property type="project" value="InterPro"/>
</dbReference>
<evidence type="ECO:0000313" key="2">
    <source>
        <dbReference type="EMBL" id="MBM6674261.1"/>
    </source>
</evidence>
<dbReference type="PANTHER" id="PTHR45947">
    <property type="entry name" value="SULFOQUINOVOSYL TRANSFERASE SQD2"/>
    <property type="match status" value="1"/>
</dbReference>
<dbReference type="AlphaFoldDB" id="A0A939B7Y9"/>
<protein>
    <submittedName>
        <fullName evidence="2">Glycosyltransferase family 4 protein</fullName>
    </submittedName>
</protein>
<organism evidence="2 3">
    <name type="scientific">Marseilla massiliensis</name>
    <dbReference type="NCBI Taxonomy" id="1841864"/>
    <lineage>
        <taxon>Bacteria</taxon>
        <taxon>Pseudomonadati</taxon>
        <taxon>Bacteroidota</taxon>
        <taxon>Bacteroidia</taxon>
        <taxon>Bacteroidales</taxon>
        <taxon>Prevotellaceae</taxon>
        <taxon>Marseilla</taxon>
    </lineage>
</organism>
<comment type="caution">
    <text evidence="2">The sequence shown here is derived from an EMBL/GenBank/DDBJ whole genome shotgun (WGS) entry which is preliminary data.</text>
</comment>
<reference evidence="2" key="2">
    <citation type="journal article" date="2021" name="Sci. Rep.">
        <title>The distribution of antibiotic resistance genes in chicken gut microbiota commensals.</title>
        <authorList>
            <person name="Juricova H."/>
            <person name="Matiasovicova J."/>
            <person name="Kubasova T."/>
            <person name="Cejkova D."/>
            <person name="Rychlik I."/>
        </authorList>
    </citation>
    <scope>NUCLEOTIDE SEQUENCE</scope>
    <source>
        <strain evidence="2">An824</strain>
    </source>
</reference>
<dbReference type="InterPro" id="IPR050194">
    <property type="entry name" value="Glycosyltransferase_grp1"/>
</dbReference>
<keyword evidence="3" id="KW-1185">Reference proteome</keyword>